<comment type="caution">
    <text evidence="1">The sequence shown here is derived from an EMBL/GenBank/DDBJ whole genome shotgun (WGS) entry which is preliminary data.</text>
</comment>
<dbReference type="AlphaFoldDB" id="A0AAJ4W6E1"/>
<reference evidence="1 2" key="1">
    <citation type="submission" date="2016-10" db="EMBL/GenBank/DDBJ databases">
        <authorList>
            <person name="Varghese N."/>
            <person name="Submissions S."/>
        </authorList>
    </citation>
    <scope>NUCLEOTIDE SEQUENCE [LARGE SCALE GENOMIC DNA]</scope>
    <source>
        <strain evidence="2">DSM 19823 / KCTC 23066 / CCTCC M 208030 / D25</strain>
    </source>
</reference>
<dbReference type="PANTHER" id="PTHR37943">
    <property type="entry name" value="PROTEIN VES"/>
    <property type="match status" value="1"/>
</dbReference>
<dbReference type="KEGG" id="mpw:MPR_2476"/>
<dbReference type="Pfam" id="PF05962">
    <property type="entry name" value="HutD"/>
    <property type="match status" value="1"/>
</dbReference>
<dbReference type="InterPro" id="IPR010282">
    <property type="entry name" value="Uncharacterised_HutD/Ves"/>
</dbReference>
<keyword evidence="2" id="KW-1185">Reference proteome</keyword>
<dbReference type="InterPro" id="IPR011051">
    <property type="entry name" value="RmlC_Cupin_sf"/>
</dbReference>
<protein>
    <submittedName>
        <fullName evidence="1">Various environmental stresses-induced protein Ves</fullName>
    </submittedName>
</protein>
<gene>
    <name evidence="1" type="ORF">SAMN04488089_11719</name>
</gene>
<dbReference type="Gene3D" id="2.60.120.10">
    <property type="entry name" value="Jelly Rolls"/>
    <property type="match status" value="1"/>
</dbReference>
<dbReference type="EMBL" id="FOFY01000017">
    <property type="protein sequence ID" value="SER48049.1"/>
    <property type="molecule type" value="Genomic_DNA"/>
</dbReference>
<evidence type="ECO:0000313" key="2">
    <source>
        <dbReference type="Proteomes" id="UP000183496"/>
    </source>
</evidence>
<organism evidence="1 2">
    <name type="scientific">Myroides profundi</name>
    <dbReference type="NCBI Taxonomy" id="480520"/>
    <lineage>
        <taxon>Bacteria</taxon>
        <taxon>Pseudomonadati</taxon>
        <taxon>Bacteroidota</taxon>
        <taxon>Flavobacteriia</taxon>
        <taxon>Flavobacteriales</taxon>
        <taxon>Flavobacteriaceae</taxon>
        <taxon>Myroides</taxon>
    </lineage>
</organism>
<sequence length="180" mass="20663">MTIEVIKKEEITTSVWSGGKTNEYVIYPRDAQYADKDFIFRISSATIEAVPSEFTRFNGYRRYLSMLEGDFKLYRQGKEEYYTTHTLFSFGSEEDITSYSLGKDFNLMLHQSIKDEVVQISSGGVSTNAVYLFIFALVDSIAVVNDVCYSMQQYDCLLIINEESDDISLTLDQKAIIGYW</sequence>
<dbReference type="InterPro" id="IPR014710">
    <property type="entry name" value="RmlC-like_jellyroll"/>
</dbReference>
<dbReference type="SUPFAM" id="SSF51182">
    <property type="entry name" value="RmlC-like cupins"/>
    <property type="match status" value="1"/>
</dbReference>
<dbReference type="PANTHER" id="PTHR37943:SF1">
    <property type="entry name" value="PROTEIN VES"/>
    <property type="match status" value="1"/>
</dbReference>
<name>A0AAJ4W6E1_MYRPR</name>
<dbReference type="Proteomes" id="UP000183496">
    <property type="component" value="Unassembled WGS sequence"/>
</dbReference>
<accession>A0AAJ4W6E1</accession>
<dbReference type="RefSeq" id="WP_041892983.1">
    <property type="nucleotide sequence ID" value="NZ_CP010817.1"/>
</dbReference>
<evidence type="ECO:0000313" key="1">
    <source>
        <dbReference type="EMBL" id="SER48049.1"/>
    </source>
</evidence>
<proteinExistence type="predicted"/>